<feature type="compositionally biased region" description="Basic and acidic residues" evidence="1">
    <location>
        <begin position="190"/>
        <end position="220"/>
    </location>
</feature>
<name>A0A5P1FJ40_ASPOF</name>
<feature type="compositionally biased region" description="Basic residues" evidence="1">
    <location>
        <begin position="258"/>
        <end position="267"/>
    </location>
</feature>
<evidence type="ECO:0000256" key="1">
    <source>
        <dbReference type="SAM" id="MobiDB-lite"/>
    </source>
</evidence>
<gene>
    <name evidence="2" type="ORF">A4U43_C02F17480</name>
</gene>
<feature type="region of interest" description="Disordered" evidence="1">
    <location>
        <begin position="190"/>
        <end position="221"/>
    </location>
</feature>
<accession>A0A5P1FJ40</accession>
<keyword evidence="3" id="KW-1185">Reference proteome</keyword>
<dbReference type="Gramene" id="ONK78336">
    <property type="protein sequence ID" value="ONK78336"/>
    <property type="gene ID" value="A4U43_C02F17480"/>
</dbReference>
<feature type="region of interest" description="Disordered" evidence="1">
    <location>
        <begin position="1"/>
        <end position="148"/>
    </location>
</feature>
<feature type="compositionally biased region" description="Polar residues" evidence="1">
    <location>
        <begin position="39"/>
        <end position="68"/>
    </location>
</feature>
<proteinExistence type="predicted"/>
<organism evidence="2 3">
    <name type="scientific">Asparagus officinalis</name>
    <name type="common">Garden asparagus</name>
    <dbReference type="NCBI Taxonomy" id="4686"/>
    <lineage>
        <taxon>Eukaryota</taxon>
        <taxon>Viridiplantae</taxon>
        <taxon>Streptophyta</taxon>
        <taxon>Embryophyta</taxon>
        <taxon>Tracheophyta</taxon>
        <taxon>Spermatophyta</taxon>
        <taxon>Magnoliopsida</taxon>
        <taxon>Liliopsida</taxon>
        <taxon>Asparagales</taxon>
        <taxon>Asparagaceae</taxon>
        <taxon>Asparagoideae</taxon>
        <taxon>Asparagus</taxon>
    </lineage>
</organism>
<dbReference type="PANTHER" id="PTHR33472:SF28">
    <property type="entry name" value="BROMO AND FHA DOMAIN-CONTAINING PROTEIN DDB_G0267958"/>
    <property type="match status" value="1"/>
</dbReference>
<evidence type="ECO:0000313" key="3">
    <source>
        <dbReference type="Proteomes" id="UP000243459"/>
    </source>
</evidence>
<dbReference type="AlphaFoldDB" id="A0A5P1FJ40"/>
<feature type="compositionally biased region" description="Basic and acidic residues" evidence="1">
    <location>
        <begin position="77"/>
        <end position="95"/>
    </location>
</feature>
<dbReference type="PANTHER" id="PTHR33472">
    <property type="entry name" value="OS01G0106600 PROTEIN"/>
    <property type="match status" value="1"/>
</dbReference>
<evidence type="ECO:0000313" key="2">
    <source>
        <dbReference type="EMBL" id="ONK78336.1"/>
    </source>
</evidence>
<reference evidence="3" key="1">
    <citation type="journal article" date="2017" name="Nat. Commun.">
        <title>The asparagus genome sheds light on the origin and evolution of a young Y chromosome.</title>
        <authorList>
            <person name="Harkess A."/>
            <person name="Zhou J."/>
            <person name="Xu C."/>
            <person name="Bowers J.E."/>
            <person name="Van der Hulst R."/>
            <person name="Ayyampalayam S."/>
            <person name="Mercati F."/>
            <person name="Riccardi P."/>
            <person name="McKain M.R."/>
            <person name="Kakrana A."/>
            <person name="Tang H."/>
            <person name="Ray J."/>
            <person name="Groenendijk J."/>
            <person name="Arikit S."/>
            <person name="Mathioni S.M."/>
            <person name="Nakano M."/>
            <person name="Shan H."/>
            <person name="Telgmann-Rauber A."/>
            <person name="Kanno A."/>
            <person name="Yue Z."/>
            <person name="Chen H."/>
            <person name="Li W."/>
            <person name="Chen Y."/>
            <person name="Xu X."/>
            <person name="Zhang Y."/>
            <person name="Luo S."/>
            <person name="Chen H."/>
            <person name="Gao J."/>
            <person name="Mao Z."/>
            <person name="Pires J.C."/>
            <person name="Luo M."/>
            <person name="Kudrna D."/>
            <person name="Wing R.A."/>
            <person name="Meyers B.C."/>
            <person name="Yi K."/>
            <person name="Kong H."/>
            <person name="Lavrijsen P."/>
            <person name="Sunseri F."/>
            <person name="Falavigna A."/>
            <person name="Ye Y."/>
            <person name="Leebens-Mack J.H."/>
            <person name="Chen G."/>
        </authorList>
    </citation>
    <scope>NUCLEOTIDE SEQUENCE [LARGE SCALE GENOMIC DNA]</scope>
    <source>
        <strain evidence="3">cv. DH0086</strain>
    </source>
</reference>
<dbReference type="EMBL" id="CM007382">
    <property type="protein sequence ID" value="ONK78336.1"/>
    <property type="molecule type" value="Genomic_DNA"/>
</dbReference>
<dbReference type="Proteomes" id="UP000243459">
    <property type="component" value="Chromosome 2"/>
</dbReference>
<protein>
    <submittedName>
        <fullName evidence="2">Uncharacterized protein</fullName>
    </submittedName>
</protein>
<feature type="compositionally biased region" description="Polar residues" evidence="1">
    <location>
        <begin position="119"/>
        <end position="129"/>
    </location>
</feature>
<feature type="compositionally biased region" description="Polar residues" evidence="1">
    <location>
        <begin position="1"/>
        <end position="11"/>
    </location>
</feature>
<sequence>MGPTSGFTSERAQVRTAAAAATTSKRRQITVSTEHRPRQNQSAISQAEDTAIHSTTPVSKTWDPSQAPASEISITCHDIDPHTTRFEADTPDNHKTASPQQGSSNGGVKATVADDVINGKQQGNSNQSHAIRARSPPPPPSPRSGAVINNGEKKFIMMAGENVGAYMELGSPPIGQHISRKQHHGYILQHQDKGIESESEREPTSKGKGREKMSVAEGKPKVAVVNSNVQSVNNSVISGSSCTQQSPGVHATIISRRQPNHKGATHQ</sequence>
<feature type="region of interest" description="Disordered" evidence="1">
    <location>
        <begin position="237"/>
        <end position="267"/>
    </location>
</feature>